<dbReference type="Proteomes" id="UP000220797">
    <property type="component" value="Unassembled WGS sequence"/>
</dbReference>
<reference evidence="2" key="1">
    <citation type="submission" date="2015-04" db="EMBL/GenBank/DDBJ databases">
        <authorList>
            <consortium name="Pathogen Informatics"/>
        </authorList>
    </citation>
    <scope>NUCLEOTIDE SEQUENCE [LARGE SCALE GENOMIC DNA]</scope>
    <source>
        <strain evidence="2">8A</strain>
    </source>
</reference>
<comment type="caution">
    <text evidence="2">The sequence shown here is derived from an EMBL/GenBank/DDBJ whole genome shotgun (WGS) entry which is preliminary data.</text>
</comment>
<name>A0A1J1GRN3_PLAGA</name>
<dbReference type="OrthoDB" id="391651at2759"/>
<evidence type="ECO:0000256" key="1">
    <source>
        <dbReference type="SAM" id="MobiDB-lite"/>
    </source>
</evidence>
<sequence>MSLEVKLNERRRNTEVVYEGFGKINQEVKLGKRRSIKKNEEEEEEISKNLPFFINRKKRISENYDFMMNVSEDDTDVQQIADILHSYLNISESIGIRLSLLYKTKQYYMFKNYLIAIKDVLEGFHVLKVTRSGKLQNKKLYFNCYHMNIIGSWSKKILLYDEIIDISIGSSCTPELRIYENKFKDIEKRTYYVVLRTKYRDYSFLFLMDDEILKRDKNLSVLGTFKKLLKNKKNMNKKENSVNRTYHNLEIQENVITDSTKENSQKTEDKINDNNPKNINNKDIQINDKTDEEIDNNIRNFKNFLLTVLRSLKGIKINMNNEKMKAICKPSNKIYFDKYDFDNKKINSFFLFFQIQLDVCGPEIWFTSKFNDIIFTYKN</sequence>
<feature type="compositionally biased region" description="Basic and acidic residues" evidence="1">
    <location>
        <begin position="259"/>
        <end position="272"/>
    </location>
</feature>
<gene>
    <name evidence="2" type="ORF">PGAL8A_00259600</name>
</gene>
<protein>
    <submittedName>
        <fullName evidence="2">Uncharacterized protein</fullName>
    </submittedName>
</protein>
<dbReference type="GeneID" id="39731125"/>
<organism evidence="2 3">
    <name type="scientific">Plasmodium gallinaceum</name>
    <dbReference type="NCBI Taxonomy" id="5849"/>
    <lineage>
        <taxon>Eukaryota</taxon>
        <taxon>Sar</taxon>
        <taxon>Alveolata</taxon>
        <taxon>Apicomplexa</taxon>
        <taxon>Aconoidasida</taxon>
        <taxon>Haemosporida</taxon>
        <taxon>Plasmodiidae</taxon>
        <taxon>Plasmodium</taxon>
        <taxon>Plasmodium (Haemamoeba)</taxon>
    </lineage>
</organism>
<dbReference type="AlphaFoldDB" id="A0A1J1GRN3"/>
<feature type="compositionally biased region" description="Low complexity" evidence="1">
    <location>
        <begin position="273"/>
        <end position="283"/>
    </location>
</feature>
<keyword evidence="3" id="KW-1185">Reference proteome</keyword>
<proteinExistence type="predicted"/>
<dbReference type="EMBL" id="CVMV01000032">
    <property type="protein sequence ID" value="CRG95192.1"/>
    <property type="molecule type" value="Genomic_DNA"/>
</dbReference>
<dbReference type="VEuPathDB" id="PlasmoDB:PGAL8A_00259600"/>
<evidence type="ECO:0000313" key="2">
    <source>
        <dbReference type="EMBL" id="CRG95192.1"/>
    </source>
</evidence>
<accession>A0A1J1GRN3</accession>
<dbReference type="OMA" id="IFFDKYD"/>
<dbReference type="RefSeq" id="XP_028528004.1">
    <property type="nucleotide sequence ID" value="XM_028671342.1"/>
</dbReference>
<evidence type="ECO:0000313" key="3">
    <source>
        <dbReference type="Proteomes" id="UP000220797"/>
    </source>
</evidence>
<feature type="region of interest" description="Disordered" evidence="1">
    <location>
        <begin position="257"/>
        <end position="283"/>
    </location>
</feature>